<feature type="domain" description="Cadherin" evidence="21">
    <location>
        <begin position="759"/>
        <end position="864"/>
    </location>
</feature>
<feature type="domain" description="Cadherin" evidence="21">
    <location>
        <begin position="30"/>
        <end position="136"/>
    </location>
</feature>
<dbReference type="GO" id="GO:0045296">
    <property type="term" value="F:cadherin binding"/>
    <property type="evidence" value="ECO:0007669"/>
    <property type="project" value="TreeGrafter"/>
</dbReference>
<dbReference type="CDD" id="cd11304">
    <property type="entry name" value="Cadherin_repeat"/>
    <property type="match status" value="17"/>
</dbReference>
<dbReference type="PROSITE" id="PS00022">
    <property type="entry name" value="EGF_1"/>
    <property type="match status" value="3"/>
</dbReference>
<dbReference type="SMART" id="SM00179">
    <property type="entry name" value="EGF_CA"/>
    <property type="match status" value="3"/>
</dbReference>
<feature type="domain" description="Cadherin" evidence="21">
    <location>
        <begin position="865"/>
        <end position="964"/>
    </location>
</feature>
<dbReference type="GO" id="GO:0007156">
    <property type="term" value="P:homophilic cell adhesion via plasma membrane adhesion molecules"/>
    <property type="evidence" value="ECO:0007669"/>
    <property type="project" value="InterPro"/>
</dbReference>
<feature type="domain" description="Cadherin" evidence="21">
    <location>
        <begin position="1192"/>
        <end position="1293"/>
    </location>
</feature>
<comment type="function">
    <text evidence="15">Cadherins are calcium-dependent cell adhesion proteins.</text>
</comment>
<dbReference type="GO" id="GO:0045216">
    <property type="term" value="P:cell-cell junction organization"/>
    <property type="evidence" value="ECO:0007669"/>
    <property type="project" value="UniProtKB-ARBA"/>
</dbReference>
<dbReference type="FunFam" id="2.60.40.60:FF:000232">
    <property type="entry name" value="Neural-cadherin"/>
    <property type="match status" value="1"/>
</dbReference>
<dbReference type="InterPro" id="IPR027397">
    <property type="entry name" value="Catenin-bd_sf"/>
</dbReference>
<dbReference type="FunFam" id="2.60.40.60:FF:000299">
    <property type="entry name" value="Predicted protein"/>
    <property type="match status" value="1"/>
</dbReference>
<dbReference type="InterPro" id="IPR000742">
    <property type="entry name" value="EGF"/>
</dbReference>
<feature type="domain" description="Laminin G" evidence="19">
    <location>
        <begin position="2141"/>
        <end position="2345"/>
    </location>
</feature>
<feature type="domain" description="Cadherin" evidence="21">
    <location>
        <begin position="965"/>
        <end position="1076"/>
    </location>
</feature>
<reference evidence="22" key="2">
    <citation type="submission" date="2025-09" db="UniProtKB">
        <authorList>
            <consortium name="Ensembl"/>
        </authorList>
    </citation>
    <scope>IDENTIFICATION</scope>
</reference>
<dbReference type="SMART" id="SM00181">
    <property type="entry name" value="EGF"/>
    <property type="match status" value="4"/>
</dbReference>
<proteinExistence type="predicted"/>
<gene>
    <name evidence="22" type="primary">si:dkey-22o22.2</name>
</gene>
<name>A0A8C5C2J2_GADMO</name>
<dbReference type="FunFam" id="2.60.40.60:FF:000196">
    <property type="entry name" value="Si:dkey-22o22.2"/>
    <property type="match status" value="1"/>
</dbReference>
<feature type="region of interest" description="Disordered" evidence="16">
    <location>
        <begin position="2756"/>
        <end position="2795"/>
    </location>
</feature>
<evidence type="ECO:0000259" key="20">
    <source>
        <dbReference type="PROSITE" id="PS50026"/>
    </source>
</evidence>
<dbReference type="PROSITE" id="PS00010">
    <property type="entry name" value="ASX_HYDROXYL"/>
    <property type="match status" value="1"/>
</dbReference>
<organism evidence="22 23">
    <name type="scientific">Gadus morhua</name>
    <name type="common">Atlantic cod</name>
    <dbReference type="NCBI Taxonomy" id="8049"/>
    <lineage>
        <taxon>Eukaryota</taxon>
        <taxon>Metazoa</taxon>
        <taxon>Chordata</taxon>
        <taxon>Craniata</taxon>
        <taxon>Vertebrata</taxon>
        <taxon>Euteleostomi</taxon>
        <taxon>Actinopterygii</taxon>
        <taxon>Neopterygii</taxon>
        <taxon>Teleostei</taxon>
        <taxon>Neoteleostei</taxon>
        <taxon>Acanthomorphata</taxon>
        <taxon>Zeiogadaria</taxon>
        <taxon>Gadariae</taxon>
        <taxon>Gadiformes</taxon>
        <taxon>Gadoidei</taxon>
        <taxon>Gadidae</taxon>
        <taxon>Gadus</taxon>
    </lineage>
</organism>
<evidence type="ECO:0000256" key="7">
    <source>
        <dbReference type="ARBA" id="ARBA00022889"/>
    </source>
</evidence>
<feature type="domain" description="Laminin G" evidence="19">
    <location>
        <begin position="2383"/>
        <end position="2560"/>
    </location>
</feature>
<dbReference type="FunFam" id="2.60.40.60:FF:000035">
    <property type="entry name" value="Protocadherin Fat 3"/>
    <property type="match status" value="1"/>
</dbReference>
<feature type="disulfide bond" evidence="13">
    <location>
        <begin position="2130"/>
        <end position="2139"/>
    </location>
</feature>
<evidence type="ECO:0000256" key="9">
    <source>
        <dbReference type="ARBA" id="ARBA00023136"/>
    </source>
</evidence>
<dbReference type="FunFam" id="2.60.120.200:FF:000215">
    <property type="entry name" value="Si:dkey-22o22.2"/>
    <property type="match status" value="1"/>
</dbReference>
<dbReference type="SMART" id="SM00282">
    <property type="entry name" value="LamG"/>
    <property type="match status" value="2"/>
</dbReference>
<dbReference type="InterPro" id="IPR000233">
    <property type="entry name" value="Cadherin_Y-type_LIR"/>
</dbReference>
<dbReference type="PROSITE" id="PS50026">
    <property type="entry name" value="EGF_3"/>
    <property type="match status" value="3"/>
</dbReference>
<dbReference type="CDD" id="cd00110">
    <property type="entry name" value="LamG"/>
    <property type="match status" value="2"/>
</dbReference>
<dbReference type="Pfam" id="PF01049">
    <property type="entry name" value="CADH_Y-type_LIR"/>
    <property type="match status" value="1"/>
</dbReference>
<dbReference type="SUPFAM" id="SSF49899">
    <property type="entry name" value="Concanavalin A-like lectins/glucanases"/>
    <property type="match status" value="2"/>
</dbReference>
<dbReference type="Proteomes" id="UP000694546">
    <property type="component" value="Chromosome 11"/>
</dbReference>
<dbReference type="FunFam" id="2.60.40.60:FF:000020">
    <property type="entry name" value="Dachsous cadherin-related 1b"/>
    <property type="match status" value="1"/>
</dbReference>
<dbReference type="GO" id="GO:0016342">
    <property type="term" value="C:catenin complex"/>
    <property type="evidence" value="ECO:0007669"/>
    <property type="project" value="TreeGrafter"/>
</dbReference>
<reference evidence="22" key="1">
    <citation type="submission" date="2025-08" db="UniProtKB">
        <authorList>
            <consortium name="Ensembl"/>
        </authorList>
    </citation>
    <scope>IDENTIFICATION</scope>
</reference>
<dbReference type="PROSITE" id="PS00232">
    <property type="entry name" value="CADHERIN_1"/>
    <property type="match status" value="6"/>
</dbReference>
<accession>A0A8C5C2J2</accession>
<dbReference type="InterPro" id="IPR020894">
    <property type="entry name" value="Cadherin_CS"/>
</dbReference>
<feature type="domain" description="Cadherin" evidence="21">
    <location>
        <begin position="1415"/>
        <end position="1517"/>
    </location>
</feature>
<dbReference type="Pfam" id="PF02210">
    <property type="entry name" value="Laminin_G_2"/>
    <property type="match status" value="2"/>
</dbReference>
<feature type="domain" description="Cadherin" evidence="21">
    <location>
        <begin position="446"/>
        <end position="546"/>
    </location>
</feature>
<keyword evidence="9 17" id="KW-0472">Membrane</keyword>
<dbReference type="GeneTree" id="ENSGT00940000164400"/>
<dbReference type="GO" id="GO:0016327">
    <property type="term" value="C:apicolateral plasma membrane"/>
    <property type="evidence" value="ECO:0007669"/>
    <property type="project" value="UniProtKB-ARBA"/>
</dbReference>
<comment type="caution">
    <text evidence="13">Lacks conserved residue(s) required for the propagation of feature annotation.</text>
</comment>
<dbReference type="FunFam" id="2.60.40.60:FF:000119">
    <property type="entry name" value="neural-cadherin isoform X1"/>
    <property type="match status" value="1"/>
</dbReference>
<evidence type="ECO:0000313" key="22">
    <source>
        <dbReference type="Ensembl" id="ENSGMOP00000054778.1"/>
    </source>
</evidence>
<dbReference type="InterPro" id="IPR013320">
    <property type="entry name" value="ConA-like_dom_sf"/>
</dbReference>
<dbReference type="FunFam" id="2.60.40.60:FF:000234">
    <property type="entry name" value="Si:dkey-22o22.2"/>
    <property type="match status" value="1"/>
</dbReference>
<dbReference type="OrthoDB" id="6252479at2759"/>
<dbReference type="GO" id="GO:0005509">
    <property type="term" value="F:calcium ion binding"/>
    <property type="evidence" value="ECO:0007669"/>
    <property type="project" value="UniProtKB-UniRule"/>
</dbReference>
<comment type="subcellular location">
    <subcellularLocation>
        <location evidence="1 14">Cell membrane</location>
        <topology evidence="1 14">Single-pass type I membrane protein</topology>
    </subcellularLocation>
</comment>
<dbReference type="InterPro" id="IPR015919">
    <property type="entry name" value="Cadherin-like_sf"/>
</dbReference>
<feature type="domain" description="Cadherin" evidence="21">
    <location>
        <begin position="1731"/>
        <end position="1848"/>
    </location>
</feature>
<protein>
    <submittedName>
        <fullName evidence="22">Si:dkey-22o22.2</fullName>
    </submittedName>
</protein>
<dbReference type="FunFam" id="2.60.40.60:FF:000204">
    <property type="entry name" value="Neural-cadherin"/>
    <property type="match status" value="1"/>
</dbReference>
<dbReference type="Pfam" id="PF00028">
    <property type="entry name" value="Cadherin"/>
    <property type="match status" value="12"/>
</dbReference>
<feature type="domain" description="EGF-like" evidence="20">
    <location>
        <begin position="2101"/>
        <end position="2140"/>
    </location>
</feature>
<dbReference type="OMA" id="PYHTSQK"/>
<dbReference type="PANTHER" id="PTHR24027:SF432">
    <property type="entry name" value="EGF-LIKE DOMAIN-CONTAINING PROTEIN"/>
    <property type="match status" value="1"/>
</dbReference>
<keyword evidence="23" id="KW-1185">Reference proteome</keyword>
<dbReference type="PRINTS" id="PR00205">
    <property type="entry name" value="CADHERIN"/>
</dbReference>
<dbReference type="FunFam" id="2.60.40.60:FF:000033">
    <property type="entry name" value="FAT atypical cadherin 1"/>
    <property type="match status" value="1"/>
</dbReference>
<keyword evidence="3 14" id="KW-0812">Transmembrane</keyword>
<evidence type="ECO:0000256" key="1">
    <source>
        <dbReference type="ARBA" id="ARBA00004251"/>
    </source>
</evidence>
<evidence type="ECO:0000256" key="4">
    <source>
        <dbReference type="ARBA" id="ARBA00022729"/>
    </source>
</evidence>
<evidence type="ECO:0000256" key="8">
    <source>
        <dbReference type="ARBA" id="ARBA00022989"/>
    </source>
</evidence>
<dbReference type="FunFam" id="2.60.40.60:FF:000125">
    <property type="entry name" value="Neural-cadherin"/>
    <property type="match status" value="1"/>
</dbReference>
<evidence type="ECO:0000256" key="13">
    <source>
        <dbReference type="PROSITE-ProRule" id="PRU00076"/>
    </source>
</evidence>
<dbReference type="Gene3D" id="4.10.900.10">
    <property type="entry name" value="TCF3-CBD (Catenin binding domain)"/>
    <property type="match status" value="1"/>
</dbReference>
<feature type="domain" description="Cadherin" evidence="21">
    <location>
        <begin position="1635"/>
        <end position="1731"/>
    </location>
</feature>
<dbReference type="InterPro" id="IPR000152">
    <property type="entry name" value="EGF-type_Asp/Asn_hydroxyl_site"/>
</dbReference>
<feature type="domain" description="EGF-like" evidence="20">
    <location>
        <begin position="2605"/>
        <end position="2642"/>
    </location>
</feature>
<feature type="compositionally biased region" description="Basic residues" evidence="16">
    <location>
        <begin position="2779"/>
        <end position="2792"/>
    </location>
</feature>
<dbReference type="FunFam" id="2.60.120.200:FF:000040">
    <property type="entry name" value="neural-cadherin isoform X1"/>
    <property type="match status" value="1"/>
</dbReference>
<feature type="domain" description="Cadherin" evidence="21">
    <location>
        <begin position="556"/>
        <end position="648"/>
    </location>
</feature>
<feature type="domain" description="EGF-like" evidence="20">
    <location>
        <begin position="2341"/>
        <end position="2380"/>
    </location>
</feature>
<dbReference type="PROSITE" id="PS50025">
    <property type="entry name" value="LAM_G_DOMAIN"/>
    <property type="match status" value="2"/>
</dbReference>
<dbReference type="SMART" id="SM00112">
    <property type="entry name" value="CA"/>
    <property type="match status" value="15"/>
</dbReference>
<sequence length="2952" mass="321197">MTKGATGRHALGTLQLLVAVAVSLSAARGTPSLHYGHIAENSPSGSPVDGVKLPLVGGDCRAAHLLLDTGLTGNYASDFKLFFHRGQRNVGLKSTKTLDREFIAIYELRVTLPGCLKGPASVQVEVADQNDNAPEFIGENKTVKVNELTLLGTEVARFSAKDSDAENNGQVTYFARPKSHFVHVVPSSGQVTLVRSLIGVTAFTLHVYAKDNGDQVLISEPLRLQFEVARDGFDRFPRQPRAGSPRRPRAVSGEELALTVTVSDDVKVGDLIFTVPDQKFAKRWFEVVSEPDSPVQIERDSGRLYLAHAFQSPTDVVVKIQNVRGDDWYLCRLALSMPSQADLQWAMYPSSYLAAVGPDATPGLVVYRLSARQRDGTQRNAQFILLEGGEECFQVDRSSGEVRTTGRPLTPSREYLLRVQVLDGLGRKGPVASVAILAGFRAPQFTNFTYNLKVAENTPVGQAVAMVQAISFQRKSLAYMLLVNPGNLFSIHQESGALSLTRPVDYEGGHTLHSLQVRASEPDTGLSGVAEVVVHITDENDCTPEFLYSIYSRDNIPESTSPGTSLLQVLARDCDTGLNSELSYFIHSPDFEITSRGVVSPSRKLDYERPNHMYEFVVVAVDAGSPARTGTASIRIRMANINDEAPVFSQHIYKTFLSEDAGPETLVAIVHAKDPDGDAVSYAITGGNEDSNFQLDNQKGIIKLRMSPPPRLRGPQYVLNITATDDNASGGPYPLSSSAQVVVGINDINNNKPLFQECQNYSQHAVVLENQPPGTFVLRVHAVDADMGVNGEVKYGLMNHEGGASGFDIDPDTGVVSSTTSFDRERQREFTLSVTATDQADEPLIGICQVTVVIADQNDNDPKFQNSRYQYFLREDTSVGTSFLRAAAHDADQGSNAAITYSLSNQKPAYLEINPTTGWVYVNHPISQTSRISQQILATDGGRRSSSVELSVIITNVHNQPPLWEQSEYWVTVPENTVRDAKILTIKATSPLGDPRVTYNLEEGQVPETNMPVRFYIKPNRADGSASILVAENLDYESNRFFALRVRVQNVAAVPLASFTTVYVNVTDVNDNVPFFLSSTYEATVAEGAEAGAAVVQVSATDLDSGLHGMISYAILKDESGDSQYFSINSYTGVVHTRASFDREQKGSYLIEVQSQDGSESARSGQQGQPNTDTAYVRIFVADVNDNAPAFDQSVYEVSVEEDQEVGFVLITVTANDEDEGANAKLRYQITSGNALGTFDVEPEVGTIFVAQPLDYEMEQRYELRLVASDGKWENQTLVVVQVANKNDEAPVFQQTEYHGAVSEEMSQLPVFVLEVSATDPDLDADQAALRYSLHGQGAGTEFTIDERTGRISAQRRLDREERPAWRFLVLATDQRGTGLTGFADVLLEVRDVNDNAPFFPCPAPASDGCFVGHVAENSPADTSVMEMRATDPDDPKEGRNAVLSYRIIQNIRNEINLNLFSINPATGTIFTVLRSLDREADDRYLVVVEARDGGGLTGTGTATIVVTDVNDHPPVFTQRIYTAQVAEELEVNSEVLVVSATDGDQGENAVVTFSIVSGDEDRKFFVETDKVNRRGVIRLKKKIDFEKPLERTFNLTLKVEDADFFSLAYCLVQVEDSNDHPPVFFPQFYEAPPMSEDVPVGTIVAQVSASDSDSGQNGRFSYTIAQDSDPYGQFMVDQSGWVVVAAPLDRERVSQHRLVVLATDTGSPQLTGTAIVTATVLDVNDNGPEFEAAYRPVVWENAAAPQTLRMNDTSLLLHAVDRDAPANGGPFAIRLLMLTSDAANFNLTDLRNGSAALTALRTFDRERQKEYRLPILMVDSGTPPMSSTSTLTVVIGDRNDHPHAPGHTDFIVYTYEGMLPVTALGKIQSPDLDDWSQKEYHLEGQPSRLFSLNQHSGQLSIKDGAPPGSYDLQVRVSDQTWPDVVSSARVLVSPLPEDALHNAGSLCLSNLTKEDFFSTPGGGDGRNQESGFTRLGRVLAELLQTDPEKVQVFSVSDAGRRGEKELNVWFAAHGSPYYKAEKLHGYVAAGRAELEAALGVTISQVGVDDCPYTDCSQSDGCSTVVSFSPVAVELSSGNTTLVSVAASTEARCGCGGRERPHLSCSSYPAKPCLNGGTCQDSDLGYRCKCPPMYDGPECQQTKHTFGGQGYAWFPPIRPCFQSHVSLEFLAQSANGLLLYNGPLGAAHPGEPEDFIAIELRNGVPTLSINHGSGTLTLQLPLQASITDRRWHRLDVLSDGKVVQLLLDQCGGALVNEVEGLVAEGTEMDQSGCRASGESPGNQRYLNVYQPLQLGGMKEISPHRRYRSYAGCIRNLQVDSQVYDLGAPGESVDSSPGCGLTDGVCVTSAGPSCGVHGRCLGEWGSFSCDCDPGYTGHKCDQVVPEWSLDQDSVLRYQLRGGGSPRRTQAQLLLRTRASTGTLLSTTSRDGSEYIILEITEGHLSVRANLGDGPHSLRLPDHRIDGGQWVLVSFYRHDNVFRLKLEQGGGSREVQAQLGGRREIVVHPASIQLGNGPGADEGADFQGCLRDVRLNGHSLPLDGRSSEFVVVLERRGVGPGCSSEACSSRPCRGPLYCVDLWRKHECRCPGSQVAVSDAASGQERCVPSPCLPSSCRNGGVCTPLSPESYRCRCQAGFRGQRCEVGQVKGHLLATLSPSSILAISMCLLVFFAVLVAVTVWNQKGSRSKFRKRGVYHIPAEHASWEDIRENILNYNEEGGGEQDQNAYDITELKRPLCSSLSQSSSCTTAPLIKSYHGSQEEVHPSGSSCSSGAPYLSIPNHHHHHQHHHHHHSGNANYAAEANDASYANGQQCANPGTPINVDGETRNAVGFTDALLAKSHSQVDFKNYVARIIWEADNDGEACPLDAYHVWCVEGAGSSVGSLSSLGSAASVNRPGDQGDEAGFGHDRLSRWGPKFQALSTMYDRPQLELSYRDAVSYMHRSHSQDLLPHPR</sequence>
<dbReference type="InterPro" id="IPR001791">
    <property type="entry name" value="Laminin_G"/>
</dbReference>
<dbReference type="Gene3D" id="2.60.120.200">
    <property type="match status" value="2"/>
</dbReference>
<dbReference type="GO" id="GO:0008013">
    <property type="term" value="F:beta-catenin binding"/>
    <property type="evidence" value="ECO:0007669"/>
    <property type="project" value="TreeGrafter"/>
</dbReference>
<dbReference type="PANTHER" id="PTHR24027">
    <property type="entry name" value="CADHERIN-23"/>
    <property type="match status" value="1"/>
</dbReference>
<evidence type="ECO:0000259" key="19">
    <source>
        <dbReference type="PROSITE" id="PS50025"/>
    </source>
</evidence>
<keyword evidence="2 13" id="KW-0245">EGF-like domain</keyword>
<evidence type="ECO:0000256" key="17">
    <source>
        <dbReference type="SAM" id="Phobius"/>
    </source>
</evidence>
<dbReference type="CDD" id="cd00054">
    <property type="entry name" value="EGF_CA"/>
    <property type="match status" value="3"/>
</dbReference>
<dbReference type="FunFam" id="2.60.40.60:FF:000136">
    <property type="entry name" value="Neural-cadherin"/>
    <property type="match status" value="1"/>
</dbReference>
<feature type="signal peptide" evidence="18">
    <location>
        <begin position="1"/>
        <end position="29"/>
    </location>
</feature>
<feature type="domain" description="Cadherin" evidence="21">
    <location>
        <begin position="1518"/>
        <end position="1625"/>
    </location>
</feature>
<evidence type="ECO:0000256" key="2">
    <source>
        <dbReference type="ARBA" id="ARBA00022536"/>
    </source>
</evidence>
<keyword evidence="11" id="KW-0325">Glycoprotein</keyword>
<evidence type="ECO:0000256" key="11">
    <source>
        <dbReference type="ARBA" id="ARBA00023180"/>
    </source>
</evidence>
<dbReference type="Gene3D" id="2.10.25.10">
    <property type="entry name" value="Laminin"/>
    <property type="match status" value="3"/>
</dbReference>
<dbReference type="InterPro" id="IPR001881">
    <property type="entry name" value="EGF-like_Ca-bd_dom"/>
</dbReference>
<evidence type="ECO:0000256" key="3">
    <source>
        <dbReference type="ARBA" id="ARBA00022692"/>
    </source>
</evidence>
<dbReference type="Ensembl" id="ENSGMOT00000047749.1">
    <property type="protein sequence ID" value="ENSGMOP00000054778.1"/>
    <property type="gene ID" value="ENSGMOG00000035014.1"/>
</dbReference>
<feature type="domain" description="Cadherin" evidence="21">
    <location>
        <begin position="649"/>
        <end position="755"/>
    </location>
</feature>
<dbReference type="Pfam" id="PF00008">
    <property type="entry name" value="EGF"/>
    <property type="match status" value="1"/>
</dbReference>
<dbReference type="InterPro" id="IPR039808">
    <property type="entry name" value="Cadherin"/>
</dbReference>
<feature type="domain" description="Cadherin" evidence="21">
    <location>
        <begin position="1077"/>
        <end position="1191"/>
    </location>
</feature>
<keyword evidence="7 14" id="KW-0130">Cell adhesion</keyword>
<evidence type="ECO:0000256" key="18">
    <source>
        <dbReference type="SAM" id="SignalP"/>
    </source>
</evidence>
<evidence type="ECO:0000256" key="10">
    <source>
        <dbReference type="ARBA" id="ARBA00023157"/>
    </source>
</evidence>
<evidence type="ECO:0000313" key="23">
    <source>
        <dbReference type="Proteomes" id="UP000694546"/>
    </source>
</evidence>
<evidence type="ECO:0000256" key="14">
    <source>
        <dbReference type="RuleBase" id="RU003318"/>
    </source>
</evidence>
<evidence type="ECO:0000256" key="16">
    <source>
        <dbReference type="SAM" id="MobiDB-lite"/>
    </source>
</evidence>
<keyword evidence="6 12" id="KW-0106">Calcium</keyword>
<feature type="transmembrane region" description="Helical" evidence="17">
    <location>
        <begin position="2659"/>
        <end position="2680"/>
    </location>
</feature>
<evidence type="ECO:0000256" key="15">
    <source>
        <dbReference type="RuleBase" id="RU004357"/>
    </source>
</evidence>
<dbReference type="FunFam" id="2.10.25.10:FF:000562">
    <property type="entry name" value="Neural-cadherin"/>
    <property type="match status" value="1"/>
</dbReference>
<dbReference type="InterPro" id="IPR002126">
    <property type="entry name" value="Cadherin-like_dom"/>
</dbReference>
<evidence type="ECO:0000259" key="21">
    <source>
        <dbReference type="PROSITE" id="PS50268"/>
    </source>
</evidence>
<dbReference type="FunFam" id="2.60.40.60:FF:000024">
    <property type="entry name" value="FAT atypical cadherin 3"/>
    <property type="match status" value="1"/>
</dbReference>
<feature type="disulfide bond" evidence="13">
    <location>
        <begin position="2370"/>
        <end position="2379"/>
    </location>
</feature>
<evidence type="ECO:0000256" key="12">
    <source>
        <dbReference type="PROSITE-ProRule" id="PRU00043"/>
    </source>
</evidence>
<keyword evidence="10 13" id="KW-1015">Disulfide bond</keyword>
<dbReference type="PROSITE" id="PS50268">
    <property type="entry name" value="CADHERIN_2"/>
    <property type="match status" value="14"/>
</dbReference>
<keyword evidence="4 18" id="KW-0732">Signal</keyword>
<evidence type="ECO:0000256" key="6">
    <source>
        <dbReference type="ARBA" id="ARBA00022837"/>
    </source>
</evidence>
<feature type="chain" id="PRO_5034483419" evidence="18">
    <location>
        <begin position="30"/>
        <end position="2952"/>
    </location>
</feature>
<dbReference type="SUPFAM" id="SSF57196">
    <property type="entry name" value="EGF/Laminin"/>
    <property type="match status" value="1"/>
</dbReference>
<dbReference type="GO" id="GO:0016477">
    <property type="term" value="P:cell migration"/>
    <property type="evidence" value="ECO:0007669"/>
    <property type="project" value="TreeGrafter"/>
</dbReference>
<dbReference type="SUPFAM" id="SSF49313">
    <property type="entry name" value="Cadherin-like"/>
    <property type="match status" value="16"/>
</dbReference>
<keyword evidence="8 17" id="KW-1133">Transmembrane helix</keyword>
<dbReference type="GO" id="GO:0035332">
    <property type="term" value="P:positive regulation of hippo signaling"/>
    <property type="evidence" value="ECO:0007669"/>
    <property type="project" value="UniProtKB-ARBA"/>
</dbReference>
<feature type="disulfide bond" evidence="13">
    <location>
        <begin position="2632"/>
        <end position="2641"/>
    </location>
</feature>
<dbReference type="GO" id="GO:0090251">
    <property type="term" value="P:protein localization involved in establishment of planar polarity"/>
    <property type="evidence" value="ECO:0007669"/>
    <property type="project" value="UniProtKB-ARBA"/>
</dbReference>
<dbReference type="PROSITE" id="PS01186">
    <property type="entry name" value="EGF_2"/>
    <property type="match status" value="2"/>
</dbReference>
<dbReference type="FunFam" id="2.60.40.60:FF:000224">
    <property type="entry name" value="Si:dkey-22o22.2"/>
    <property type="match status" value="1"/>
</dbReference>
<dbReference type="Pfam" id="PF24811">
    <property type="entry name" value="Ig_Shg"/>
    <property type="match status" value="1"/>
</dbReference>
<evidence type="ECO:0000256" key="5">
    <source>
        <dbReference type="ARBA" id="ARBA00022737"/>
    </source>
</evidence>
<feature type="domain" description="Cadherin" evidence="21">
    <location>
        <begin position="1294"/>
        <end position="1400"/>
    </location>
</feature>
<dbReference type="InterPro" id="IPR056370">
    <property type="entry name" value="Shg-like_Ig-like"/>
</dbReference>
<keyword evidence="5" id="KW-0677">Repeat</keyword>
<dbReference type="FunFam" id="2.60.40.60:FF:000157">
    <property type="entry name" value="Neural-cadherin"/>
    <property type="match status" value="1"/>
</dbReference>
<dbReference type="FunFam" id="4.10.900.10:FF:000007">
    <property type="entry name" value="Cadherin 22"/>
    <property type="match status" value="1"/>
</dbReference>
<dbReference type="Gene3D" id="2.60.40.60">
    <property type="entry name" value="Cadherins"/>
    <property type="match status" value="15"/>
</dbReference>